<comment type="catalytic activity">
    <reaction evidence="1">
        <text>Hydrolysis of terminal, non-reducing alpha-D-galactose residues in alpha-D-galactosides, including galactose oligosaccharides, galactomannans and galactolipids.</text>
        <dbReference type="EC" id="3.2.1.22"/>
    </reaction>
</comment>
<keyword evidence="3" id="KW-0378">Hydrolase</keyword>
<gene>
    <name evidence="6" type="ORF">PG999_014432</name>
</gene>
<dbReference type="Gene3D" id="3.20.20.70">
    <property type="entry name" value="Aldolase class I"/>
    <property type="match status" value="1"/>
</dbReference>
<dbReference type="PANTHER" id="PTHR43053:SF3">
    <property type="entry name" value="ALPHA-GALACTOSIDASE C-RELATED"/>
    <property type="match status" value="1"/>
</dbReference>
<dbReference type="Gene3D" id="2.70.98.60">
    <property type="entry name" value="alpha-galactosidase from lactobacil brevis"/>
    <property type="match status" value="1"/>
</dbReference>
<dbReference type="AlphaFoldDB" id="A0AAW0QE46"/>
<organism evidence="6 7">
    <name type="scientific">Apiospora kogelbergensis</name>
    <dbReference type="NCBI Taxonomy" id="1337665"/>
    <lineage>
        <taxon>Eukaryota</taxon>
        <taxon>Fungi</taxon>
        <taxon>Dikarya</taxon>
        <taxon>Ascomycota</taxon>
        <taxon>Pezizomycotina</taxon>
        <taxon>Sordariomycetes</taxon>
        <taxon>Xylariomycetidae</taxon>
        <taxon>Amphisphaeriales</taxon>
        <taxon>Apiosporaceae</taxon>
        <taxon>Apiospora</taxon>
    </lineage>
</organism>
<evidence type="ECO:0000256" key="2">
    <source>
        <dbReference type="ARBA" id="ARBA00012755"/>
    </source>
</evidence>
<proteinExistence type="predicted"/>
<comment type="caution">
    <text evidence="6">The sequence shown here is derived from an EMBL/GenBank/DDBJ whole genome shotgun (WGS) entry which is preliminary data.</text>
</comment>
<evidence type="ECO:0000256" key="3">
    <source>
        <dbReference type="ARBA" id="ARBA00022801"/>
    </source>
</evidence>
<protein>
    <recommendedName>
        <fullName evidence="2">alpha-galactosidase</fullName>
        <ecNumber evidence="2">3.2.1.22</ecNumber>
    </recommendedName>
</protein>
<dbReference type="InterPro" id="IPR038417">
    <property type="entry name" value="Alpga-gal_N_sf"/>
</dbReference>
<evidence type="ECO:0000256" key="4">
    <source>
        <dbReference type="ARBA" id="ARBA00023295"/>
    </source>
</evidence>
<dbReference type="SUPFAM" id="SSF51445">
    <property type="entry name" value="(Trans)glycosidases"/>
    <property type="match status" value="1"/>
</dbReference>
<dbReference type="PRINTS" id="PR00743">
    <property type="entry name" value="GLHYDRLASE36"/>
</dbReference>
<dbReference type="Proteomes" id="UP001392437">
    <property type="component" value="Unassembled WGS sequence"/>
</dbReference>
<dbReference type="InterPro" id="IPR017853">
    <property type="entry name" value="GH"/>
</dbReference>
<reference evidence="6 7" key="1">
    <citation type="submission" date="2023-01" db="EMBL/GenBank/DDBJ databases">
        <title>Analysis of 21 Apiospora genomes using comparative genomics revels a genus with tremendous synthesis potential of carbohydrate active enzymes and secondary metabolites.</title>
        <authorList>
            <person name="Sorensen T."/>
        </authorList>
    </citation>
    <scope>NUCLEOTIDE SEQUENCE [LARGE SCALE GENOMIC DNA]</scope>
    <source>
        <strain evidence="6 7">CBS 117206</strain>
    </source>
</reference>
<dbReference type="EC" id="3.2.1.22" evidence="2"/>
<dbReference type="GO" id="GO:0004557">
    <property type="term" value="F:alpha-galactosidase activity"/>
    <property type="evidence" value="ECO:0007669"/>
    <property type="project" value="UniProtKB-EC"/>
</dbReference>
<dbReference type="EMBL" id="JAQQWP010000012">
    <property type="protein sequence ID" value="KAK8092845.1"/>
    <property type="molecule type" value="Genomic_DNA"/>
</dbReference>
<evidence type="ECO:0000256" key="1">
    <source>
        <dbReference type="ARBA" id="ARBA00001255"/>
    </source>
</evidence>
<dbReference type="Pfam" id="PF16875">
    <property type="entry name" value="Glyco_hydro_36N"/>
    <property type="match status" value="1"/>
</dbReference>
<dbReference type="InterPro" id="IPR013785">
    <property type="entry name" value="Aldolase_TIM"/>
</dbReference>
<dbReference type="PANTHER" id="PTHR43053">
    <property type="entry name" value="GLYCOSIDASE FAMILY 31"/>
    <property type="match status" value="1"/>
</dbReference>
<sequence>MATAEKPTEITFSNDVVKVSLHVDEDGSVYFQDILPAGAPPRAQGTAHFASSATPLCEVRLSGERNSQSKTSKALVGSYVGTRLKYKSSSISHQARQKVLDVTLHDEQTGIAVTCHLTLFDGISVLRSSTTIHNEGKKDVVVTQISSLVIGGLTRFNEWWSEFTVSSATNTWFREAQWHERSLPDVGLDDVGVYQLDQGHLAPMSIFNVSNRGTFSTQGHLPIGMLKRRDNAETWLWQVENNGSWKWELGDWKDDIYLALSGPDSNDHDWRQKLSPGETFTSATAAVCHLFGDADAAFGALTQYRRRIRRDHPDHQHLPVIFNDYMNCLMGDPTDEKILALVKPVARSGAEYFVIDAGWYADDNDWWDDVGAWEPSAKRFPMGFGSLLDRIRAAGLQPGLWLEAEVIGTRSAEADALPPEAYFQRDGARVVEKNRFQLDFRHAAVVARMDGVVDRLVATYGVRYFKFDYNIEVTQGTDVDCSSAGAGQLGHNRAYLGWVAGLLDRHPGLVIENCSSGAQRMDDAMNAVHTLQSTSDQQDPVRYAAIAAAIHTAVAPEQAATWAYPQPGWDDETNALTVVNALISGRVHLSGRLDLLAPRQLDLVCRGMHVYKEMRRDIAAAVSFWPLGFAKWHDDWLAAGLRVVDGGGDGSGGERGAGKCYLAVWRRGGQESCELPISFIMGSKDVAISLLYPEMPGTKLEVAGSGLRATIPSKIGARLFSISWS</sequence>
<dbReference type="Pfam" id="PF02065">
    <property type="entry name" value="Melibiase"/>
    <property type="match status" value="1"/>
</dbReference>
<name>A0AAW0QE46_9PEZI</name>
<evidence type="ECO:0000313" key="6">
    <source>
        <dbReference type="EMBL" id="KAK8092845.1"/>
    </source>
</evidence>
<dbReference type="InterPro" id="IPR002252">
    <property type="entry name" value="Glyco_hydro_36"/>
</dbReference>
<evidence type="ECO:0000313" key="7">
    <source>
        <dbReference type="Proteomes" id="UP001392437"/>
    </source>
</evidence>
<feature type="domain" description="Glycosyl hydrolase family 36 N-terminal" evidence="5">
    <location>
        <begin position="83"/>
        <end position="183"/>
    </location>
</feature>
<keyword evidence="7" id="KW-1185">Reference proteome</keyword>
<keyword evidence="4" id="KW-0326">Glycosidase</keyword>
<accession>A0AAW0QE46</accession>
<dbReference type="InterPro" id="IPR031704">
    <property type="entry name" value="Glyco_hydro_36_N"/>
</dbReference>
<evidence type="ECO:0000259" key="5">
    <source>
        <dbReference type="Pfam" id="PF16875"/>
    </source>
</evidence>
<dbReference type="InterPro" id="IPR050985">
    <property type="entry name" value="Alpha-glycosidase_related"/>
</dbReference>
<dbReference type="GO" id="GO:0016052">
    <property type="term" value="P:carbohydrate catabolic process"/>
    <property type="evidence" value="ECO:0007669"/>
    <property type="project" value="InterPro"/>
</dbReference>
<dbReference type="CDD" id="cd14791">
    <property type="entry name" value="GH36"/>
    <property type="match status" value="1"/>
</dbReference>